<feature type="domain" description="VOC" evidence="1">
    <location>
        <begin position="4"/>
        <end position="121"/>
    </location>
</feature>
<evidence type="ECO:0000313" key="2">
    <source>
        <dbReference type="EMBL" id="MCX3061829.1"/>
    </source>
</evidence>
<dbReference type="InterPro" id="IPR037523">
    <property type="entry name" value="VOC_core"/>
</dbReference>
<dbReference type="Proteomes" id="UP001163064">
    <property type="component" value="Unassembled WGS sequence"/>
</dbReference>
<dbReference type="CDD" id="cd08351">
    <property type="entry name" value="ChaP_like"/>
    <property type="match status" value="1"/>
</dbReference>
<evidence type="ECO:0000259" key="1">
    <source>
        <dbReference type="PROSITE" id="PS51819"/>
    </source>
</evidence>
<comment type="caution">
    <text evidence="2">The sequence shown here is derived from an EMBL/GenBank/DDBJ whole genome shotgun (WGS) entry which is preliminary data.</text>
</comment>
<dbReference type="SUPFAM" id="SSF54593">
    <property type="entry name" value="Glyoxalase/Bleomycin resistance protein/Dihydroxybiphenyl dioxygenase"/>
    <property type="match status" value="1"/>
</dbReference>
<accession>A0ABT3TXS9</accession>
<dbReference type="PROSITE" id="PS51819">
    <property type="entry name" value="VOC"/>
    <property type="match status" value="1"/>
</dbReference>
<organism evidence="2 3">
    <name type="scientific">Streptomyces beihaiensis</name>
    <dbReference type="NCBI Taxonomy" id="2984495"/>
    <lineage>
        <taxon>Bacteria</taxon>
        <taxon>Bacillati</taxon>
        <taxon>Actinomycetota</taxon>
        <taxon>Actinomycetes</taxon>
        <taxon>Kitasatosporales</taxon>
        <taxon>Streptomycetaceae</taxon>
        <taxon>Streptomyces</taxon>
    </lineage>
</organism>
<keyword evidence="3" id="KW-1185">Reference proteome</keyword>
<reference evidence="2" key="1">
    <citation type="submission" date="2022-10" db="EMBL/GenBank/DDBJ databases">
        <title>Streptomyces beihaiensis sp. nov., a chitin degrading actinobacterium, isolated from shrimp pond soil.</title>
        <authorList>
            <person name="Xie J."/>
            <person name="Shen N."/>
        </authorList>
    </citation>
    <scope>NUCLEOTIDE SEQUENCE</scope>
    <source>
        <strain evidence="2">GXMU-J5</strain>
    </source>
</reference>
<sequence>MAIRLNHTILNARDRDATAAFLVDVLGLRPPRHYGPFLVLELSNEVSLDVYAVDGEITSQHYAFLVDDTEFDAVLARVRARGLTWFADPFHQQPGRINNWYGGRGVYFADPNGHSLEVMTRPYEMD</sequence>
<name>A0ABT3TXS9_9ACTN</name>
<dbReference type="Gene3D" id="3.10.180.10">
    <property type="entry name" value="2,3-Dihydroxybiphenyl 1,2-Dioxygenase, domain 1"/>
    <property type="match status" value="1"/>
</dbReference>
<gene>
    <name evidence="2" type="ORF">OFY01_19090</name>
</gene>
<dbReference type="RefSeq" id="WP_266601495.1">
    <property type="nucleotide sequence ID" value="NZ_JAPHNL010000244.1"/>
</dbReference>
<dbReference type="InterPro" id="IPR004360">
    <property type="entry name" value="Glyas_Fos-R_dOase_dom"/>
</dbReference>
<proteinExistence type="predicted"/>
<evidence type="ECO:0000313" key="3">
    <source>
        <dbReference type="Proteomes" id="UP001163064"/>
    </source>
</evidence>
<dbReference type="EMBL" id="JAPHNL010000244">
    <property type="protein sequence ID" value="MCX3061829.1"/>
    <property type="molecule type" value="Genomic_DNA"/>
</dbReference>
<protein>
    <submittedName>
        <fullName evidence="2">VOC family protein</fullName>
    </submittedName>
</protein>
<dbReference type="InterPro" id="IPR029068">
    <property type="entry name" value="Glyas_Bleomycin-R_OHBP_Dase"/>
</dbReference>
<dbReference type="Pfam" id="PF00903">
    <property type="entry name" value="Glyoxalase"/>
    <property type="match status" value="1"/>
</dbReference>